<dbReference type="InterPro" id="IPR012544">
    <property type="entry name" value="PHb"/>
</dbReference>
<reference evidence="2 3" key="1">
    <citation type="submission" date="2017-09" db="EMBL/GenBank/DDBJ databases">
        <title>Sphingomonas spermidinifaciens 9NM-10, whole genome shotgun sequence.</title>
        <authorList>
            <person name="Feng G."/>
            <person name="Zhu H."/>
        </authorList>
    </citation>
    <scope>NUCLEOTIDE SEQUENCE [LARGE SCALE GENOMIC DNA]</scope>
    <source>
        <strain evidence="2 3">9NM-10</strain>
    </source>
</reference>
<dbReference type="PANTHER" id="PTHR35796">
    <property type="entry name" value="HYPOTHETICAL CYTOSOLIC PROTEIN"/>
    <property type="match status" value="1"/>
</dbReference>
<accession>A0A2A4B3C2</accession>
<gene>
    <name evidence="2" type="ORF">COC42_14150</name>
</gene>
<proteinExistence type="predicted"/>
<dbReference type="AlphaFoldDB" id="A0A2A4B3C2"/>
<dbReference type="EMBL" id="NWMW01000002">
    <property type="protein sequence ID" value="PCD02547.1"/>
    <property type="molecule type" value="Genomic_DNA"/>
</dbReference>
<comment type="caution">
    <text evidence="2">The sequence shown here is derived from an EMBL/GenBank/DDBJ whole genome shotgun (WGS) entry which is preliminary data.</text>
</comment>
<keyword evidence="3" id="KW-1185">Reference proteome</keyword>
<dbReference type="CDD" id="cd13225">
    <property type="entry name" value="PH-like_bacteria"/>
    <property type="match status" value="1"/>
</dbReference>
<dbReference type="OrthoDB" id="3199551at2"/>
<dbReference type="RefSeq" id="WP_096343924.1">
    <property type="nucleotide sequence ID" value="NZ_NWMW01000002.1"/>
</dbReference>
<dbReference type="SUPFAM" id="SSF50729">
    <property type="entry name" value="PH domain-like"/>
    <property type="match status" value="1"/>
</dbReference>
<dbReference type="Gene3D" id="2.30.29.50">
    <property type="entry name" value="Bacterial Pleckstrin homology domain"/>
    <property type="match status" value="1"/>
</dbReference>
<evidence type="ECO:0000313" key="2">
    <source>
        <dbReference type="EMBL" id="PCD02547.1"/>
    </source>
</evidence>
<protein>
    <recommendedName>
        <fullName evidence="1">Bacterial Pleckstrin homology domain-containing protein</fullName>
    </recommendedName>
</protein>
<dbReference type="PANTHER" id="PTHR35796:SF3">
    <property type="entry name" value="BHLH DOMAIN-CONTAINING PROTEIN"/>
    <property type="match status" value="1"/>
</dbReference>
<dbReference type="Proteomes" id="UP000218366">
    <property type="component" value="Unassembled WGS sequence"/>
</dbReference>
<feature type="domain" description="Bacterial Pleckstrin homology" evidence="1">
    <location>
        <begin position="3"/>
        <end position="117"/>
    </location>
</feature>
<dbReference type="InterPro" id="IPR037063">
    <property type="entry name" value="PHb_sf"/>
</dbReference>
<name>A0A2A4B3C2_9SPHN</name>
<dbReference type="Pfam" id="PF08000">
    <property type="entry name" value="bPH_1"/>
    <property type="match status" value="1"/>
</dbReference>
<sequence>MGLFNATETNSETVARDYAPVLIEGERVLIAFKTMRDLVFLTNYRLCTVNVQGLTGRKVEIESIPYRSITRWAIERAGTFDMDADLTVWVAGSDEPLEVKVAASANIVGVQQVLARAILGGGR</sequence>
<evidence type="ECO:0000259" key="1">
    <source>
        <dbReference type="Pfam" id="PF08000"/>
    </source>
</evidence>
<evidence type="ECO:0000313" key="3">
    <source>
        <dbReference type="Proteomes" id="UP000218366"/>
    </source>
</evidence>
<organism evidence="2 3">
    <name type="scientific">Sphingomonas spermidinifaciens</name>
    <dbReference type="NCBI Taxonomy" id="1141889"/>
    <lineage>
        <taxon>Bacteria</taxon>
        <taxon>Pseudomonadati</taxon>
        <taxon>Pseudomonadota</taxon>
        <taxon>Alphaproteobacteria</taxon>
        <taxon>Sphingomonadales</taxon>
        <taxon>Sphingomonadaceae</taxon>
        <taxon>Sphingomonas</taxon>
    </lineage>
</organism>